<evidence type="ECO:0000256" key="3">
    <source>
        <dbReference type="ARBA" id="ARBA00022692"/>
    </source>
</evidence>
<feature type="transmembrane region" description="Helical" evidence="6">
    <location>
        <begin position="46"/>
        <end position="65"/>
    </location>
</feature>
<comment type="subcellular location">
    <subcellularLocation>
        <location evidence="1">Membrane</location>
        <topology evidence="1">Multi-pass membrane protein</topology>
    </subcellularLocation>
</comment>
<accession>A0A2G8SP03</accession>
<evidence type="ECO:0000256" key="4">
    <source>
        <dbReference type="ARBA" id="ARBA00022989"/>
    </source>
</evidence>
<keyword evidence="7" id="KW-0547">Nucleotide-binding</keyword>
<comment type="similarity">
    <text evidence="2">Belongs to the UPF0014 family.</text>
</comment>
<name>A0A2G8SP03_9APHY</name>
<evidence type="ECO:0000256" key="2">
    <source>
        <dbReference type="ARBA" id="ARBA00005268"/>
    </source>
</evidence>
<dbReference type="OrthoDB" id="432685at2759"/>
<keyword evidence="4 6" id="KW-1133">Transmembrane helix</keyword>
<proteinExistence type="inferred from homology"/>
<feature type="transmembrane region" description="Helical" evidence="6">
    <location>
        <begin position="20"/>
        <end position="39"/>
    </location>
</feature>
<feature type="transmembrane region" description="Helical" evidence="6">
    <location>
        <begin position="200"/>
        <end position="225"/>
    </location>
</feature>
<feature type="transmembrane region" description="Helical" evidence="6">
    <location>
        <begin position="71"/>
        <end position="90"/>
    </location>
</feature>
<dbReference type="AlphaFoldDB" id="A0A2G8SP03"/>
<feature type="transmembrane region" description="Helical" evidence="6">
    <location>
        <begin position="102"/>
        <end position="123"/>
    </location>
</feature>
<feature type="transmembrane region" description="Helical" evidence="6">
    <location>
        <begin position="135"/>
        <end position="158"/>
    </location>
</feature>
<gene>
    <name evidence="7" type="ORF">GSI_02232</name>
</gene>
<evidence type="ECO:0000313" key="8">
    <source>
        <dbReference type="Proteomes" id="UP000230002"/>
    </source>
</evidence>
<dbReference type="EMBL" id="AYKW01000003">
    <property type="protein sequence ID" value="PIL35504.1"/>
    <property type="molecule type" value="Genomic_DNA"/>
</dbReference>
<reference evidence="7 8" key="1">
    <citation type="journal article" date="2015" name="Sci. Rep.">
        <title>Chromosome-level genome map provides insights into diverse defense mechanisms in the medicinal fungus Ganoderma sinense.</title>
        <authorList>
            <person name="Zhu Y."/>
            <person name="Xu J."/>
            <person name="Sun C."/>
            <person name="Zhou S."/>
            <person name="Xu H."/>
            <person name="Nelson D.R."/>
            <person name="Qian J."/>
            <person name="Song J."/>
            <person name="Luo H."/>
            <person name="Xiang L."/>
            <person name="Li Y."/>
            <person name="Xu Z."/>
            <person name="Ji A."/>
            <person name="Wang L."/>
            <person name="Lu S."/>
            <person name="Hayward A."/>
            <person name="Sun W."/>
            <person name="Li X."/>
            <person name="Schwartz D.C."/>
            <person name="Wang Y."/>
            <person name="Chen S."/>
        </authorList>
    </citation>
    <scope>NUCLEOTIDE SEQUENCE [LARGE SCALE GENOMIC DNA]</scope>
    <source>
        <strain evidence="7 8">ZZ0214-1</strain>
    </source>
</reference>
<keyword evidence="8" id="KW-1185">Reference proteome</keyword>
<dbReference type="Proteomes" id="UP000230002">
    <property type="component" value="Unassembled WGS sequence"/>
</dbReference>
<dbReference type="InterPro" id="IPR005226">
    <property type="entry name" value="UPF0014_fam"/>
</dbReference>
<keyword evidence="7" id="KW-0067">ATP-binding</keyword>
<evidence type="ECO:0000256" key="1">
    <source>
        <dbReference type="ARBA" id="ARBA00004141"/>
    </source>
</evidence>
<dbReference type="GO" id="GO:0005524">
    <property type="term" value="F:ATP binding"/>
    <property type="evidence" value="ECO:0007669"/>
    <property type="project" value="UniProtKB-KW"/>
</dbReference>
<dbReference type="PANTHER" id="PTHR30028">
    <property type="entry name" value="UPF0014 INNER MEMBRANE PROTEIN YBBM-RELATED"/>
    <property type="match status" value="1"/>
</dbReference>
<organism evidence="7 8">
    <name type="scientific">Ganoderma sinense ZZ0214-1</name>
    <dbReference type="NCBI Taxonomy" id="1077348"/>
    <lineage>
        <taxon>Eukaryota</taxon>
        <taxon>Fungi</taxon>
        <taxon>Dikarya</taxon>
        <taxon>Basidiomycota</taxon>
        <taxon>Agaricomycotina</taxon>
        <taxon>Agaricomycetes</taxon>
        <taxon>Polyporales</taxon>
        <taxon>Polyporaceae</taxon>
        <taxon>Ganoderma</taxon>
    </lineage>
</organism>
<sequence>MDPGDPGSSPTNLSWGNVGLAFSFILLNGFLSTAFGLGVGSGLLTSAIRCVVQLSVVALILQKVFETNNPFTVAGMAILLNLMGTMEAVINKCKKRYDFMFGSVLFGMLGSTIPVSIIGTRYAMDVQPFWKPDQYIPIVGMLCGSTISGIVVSVTYVLKEIYDNRDKVEIVIGIIAIPGMMTGAILGGSSVEQAARLQMIIMFMISSSTALSSIFTTIFALGVVVDTEHRVRADRIDVREHAVWRARNWLVAKAVGGIKAGAYGIAGLFKRREVENGDVGERQRLLG</sequence>
<evidence type="ECO:0000256" key="5">
    <source>
        <dbReference type="ARBA" id="ARBA00023136"/>
    </source>
</evidence>
<keyword evidence="3 6" id="KW-0812">Transmembrane</keyword>
<feature type="transmembrane region" description="Helical" evidence="6">
    <location>
        <begin position="170"/>
        <end position="188"/>
    </location>
</feature>
<protein>
    <submittedName>
        <fullName evidence="7">ATP-binding cassette transporter</fullName>
    </submittedName>
</protein>
<comment type="caution">
    <text evidence="7">The sequence shown here is derived from an EMBL/GenBank/DDBJ whole genome shotgun (WGS) entry which is preliminary data.</text>
</comment>
<dbReference type="Pfam" id="PF03649">
    <property type="entry name" value="UPF0014"/>
    <property type="match status" value="2"/>
</dbReference>
<keyword evidence="5 6" id="KW-0472">Membrane</keyword>
<dbReference type="PANTHER" id="PTHR30028:SF0">
    <property type="entry name" value="PROTEIN ALUMINUM SENSITIVE 3"/>
    <property type="match status" value="1"/>
</dbReference>
<dbReference type="GO" id="GO:0005886">
    <property type="term" value="C:plasma membrane"/>
    <property type="evidence" value="ECO:0007669"/>
    <property type="project" value="TreeGrafter"/>
</dbReference>
<dbReference type="STRING" id="1077348.A0A2G8SP03"/>
<evidence type="ECO:0000256" key="6">
    <source>
        <dbReference type="SAM" id="Phobius"/>
    </source>
</evidence>
<evidence type="ECO:0000313" key="7">
    <source>
        <dbReference type="EMBL" id="PIL35504.1"/>
    </source>
</evidence>